<comment type="caution">
    <text evidence="3">The sequence shown here is derived from an EMBL/GenBank/DDBJ whole genome shotgun (WGS) entry which is preliminary data.</text>
</comment>
<feature type="chain" id="PRO_5045870598" evidence="2">
    <location>
        <begin position="29"/>
        <end position="180"/>
    </location>
</feature>
<organism evidence="3 4">
    <name type="scientific">Neurospora intermedia</name>
    <dbReference type="NCBI Taxonomy" id="5142"/>
    <lineage>
        <taxon>Eukaryota</taxon>
        <taxon>Fungi</taxon>
        <taxon>Dikarya</taxon>
        <taxon>Ascomycota</taxon>
        <taxon>Pezizomycotina</taxon>
        <taxon>Sordariomycetes</taxon>
        <taxon>Sordariomycetidae</taxon>
        <taxon>Sordariales</taxon>
        <taxon>Sordariaceae</taxon>
        <taxon>Neurospora</taxon>
    </lineage>
</organism>
<keyword evidence="2" id="KW-0732">Signal</keyword>
<feature type="transmembrane region" description="Helical" evidence="1">
    <location>
        <begin position="147"/>
        <end position="164"/>
    </location>
</feature>
<sequence length="180" mass="20311">MMPMCVLTLVWSVIYCFLFLHFIPGTSCSITSIGGLDFFSGKQGKTTKAAAVVAGLQPLLPHVTFPLLDKTFTHFYPLSLFVTFSFLFLVSAGCLPISPFGFCRILMASWSLLHIIYHQSANSYTIMLLSLFIFCYLLYFFTSLRLSRGPLVGLFICWSVGIFPRGRLKKTKTPPNFYQE</sequence>
<evidence type="ECO:0000256" key="2">
    <source>
        <dbReference type="SAM" id="SignalP"/>
    </source>
</evidence>
<evidence type="ECO:0000256" key="1">
    <source>
        <dbReference type="SAM" id="Phobius"/>
    </source>
</evidence>
<keyword evidence="4" id="KW-1185">Reference proteome</keyword>
<protein>
    <submittedName>
        <fullName evidence="3">Uncharacterized protein</fullName>
    </submittedName>
</protein>
<proteinExistence type="predicted"/>
<feature type="transmembrane region" description="Helical" evidence="1">
    <location>
        <begin position="75"/>
        <end position="102"/>
    </location>
</feature>
<gene>
    <name evidence="3" type="ORF">QR685DRAFT_185752</name>
</gene>
<reference evidence="3 4" key="1">
    <citation type="submission" date="2023-09" db="EMBL/GenBank/DDBJ databases">
        <title>Multi-omics analysis of a traditional fermented food reveals byproduct-associated fungal strains for waste-to-food upcycling.</title>
        <authorList>
            <consortium name="Lawrence Berkeley National Laboratory"/>
            <person name="Rekdal V.M."/>
            <person name="Villalobos-Escobedo J.M."/>
            <person name="Rodriguez-Valeron N."/>
            <person name="Garcia M.O."/>
            <person name="Vasquez D.P."/>
            <person name="Damayanti I."/>
            <person name="Sorensen P.M."/>
            <person name="Baidoo E.E."/>
            <person name="De Carvalho A.C."/>
            <person name="Riley R."/>
            <person name="Lipzen A."/>
            <person name="He G."/>
            <person name="Yan M."/>
            <person name="Haridas S."/>
            <person name="Daum C."/>
            <person name="Yoshinaga Y."/>
            <person name="Ng V."/>
            <person name="Grigoriev I.V."/>
            <person name="Munk R."/>
            <person name="Nuraida L."/>
            <person name="Wijaya C.H."/>
            <person name="Morales P.-C."/>
            <person name="Keasling J.D."/>
        </authorList>
    </citation>
    <scope>NUCLEOTIDE SEQUENCE [LARGE SCALE GENOMIC DNA]</scope>
    <source>
        <strain evidence="3 4">FGSC 2613</strain>
    </source>
</reference>
<evidence type="ECO:0000313" key="4">
    <source>
        <dbReference type="Proteomes" id="UP001451303"/>
    </source>
</evidence>
<dbReference type="Proteomes" id="UP001451303">
    <property type="component" value="Unassembled WGS sequence"/>
</dbReference>
<keyword evidence="1" id="KW-1133">Transmembrane helix</keyword>
<evidence type="ECO:0000313" key="3">
    <source>
        <dbReference type="EMBL" id="KAL0473783.1"/>
    </source>
</evidence>
<accession>A0ABR3DMA0</accession>
<feature type="transmembrane region" description="Helical" evidence="1">
    <location>
        <begin position="123"/>
        <end position="141"/>
    </location>
</feature>
<feature type="signal peptide" evidence="2">
    <location>
        <begin position="1"/>
        <end position="28"/>
    </location>
</feature>
<keyword evidence="1" id="KW-0472">Membrane</keyword>
<name>A0ABR3DMA0_NEUIN</name>
<dbReference type="EMBL" id="JAVLET010000002">
    <property type="protein sequence ID" value="KAL0473783.1"/>
    <property type="molecule type" value="Genomic_DNA"/>
</dbReference>
<keyword evidence="1" id="KW-0812">Transmembrane</keyword>